<dbReference type="Proteomes" id="UP001057402">
    <property type="component" value="Chromosome 6"/>
</dbReference>
<accession>A0ACB9QAS7</accession>
<gene>
    <name evidence="1" type="ORF">MLD38_019865</name>
</gene>
<evidence type="ECO:0000313" key="2">
    <source>
        <dbReference type="Proteomes" id="UP001057402"/>
    </source>
</evidence>
<keyword evidence="2" id="KW-1185">Reference proteome</keyword>
<dbReference type="EMBL" id="CM042885">
    <property type="protein sequence ID" value="KAI4363677.1"/>
    <property type="molecule type" value="Genomic_DNA"/>
</dbReference>
<comment type="caution">
    <text evidence="1">The sequence shown here is derived from an EMBL/GenBank/DDBJ whole genome shotgun (WGS) entry which is preliminary data.</text>
</comment>
<reference evidence="2" key="1">
    <citation type="journal article" date="2023" name="Front. Plant Sci.">
        <title>Chromosomal-level genome assembly of Melastoma candidum provides insights into trichome evolution.</title>
        <authorList>
            <person name="Zhong Y."/>
            <person name="Wu W."/>
            <person name="Sun C."/>
            <person name="Zou P."/>
            <person name="Liu Y."/>
            <person name="Dai S."/>
            <person name="Zhou R."/>
        </authorList>
    </citation>
    <scope>NUCLEOTIDE SEQUENCE [LARGE SCALE GENOMIC DNA]</scope>
</reference>
<name>A0ACB9QAS7_9MYRT</name>
<evidence type="ECO:0000313" key="1">
    <source>
        <dbReference type="EMBL" id="KAI4363677.1"/>
    </source>
</evidence>
<organism evidence="1 2">
    <name type="scientific">Melastoma candidum</name>
    <dbReference type="NCBI Taxonomy" id="119954"/>
    <lineage>
        <taxon>Eukaryota</taxon>
        <taxon>Viridiplantae</taxon>
        <taxon>Streptophyta</taxon>
        <taxon>Embryophyta</taxon>
        <taxon>Tracheophyta</taxon>
        <taxon>Spermatophyta</taxon>
        <taxon>Magnoliopsida</taxon>
        <taxon>eudicotyledons</taxon>
        <taxon>Gunneridae</taxon>
        <taxon>Pentapetalae</taxon>
        <taxon>rosids</taxon>
        <taxon>malvids</taxon>
        <taxon>Myrtales</taxon>
        <taxon>Melastomataceae</taxon>
        <taxon>Melastomatoideae</taxon>
        <taxon>Melastomateae</taxon>
        <taxon>Melastoma</taxon>
    </lineage>
</organism>
<protein>
    <submittedName>
        <fullName evidence="1">Uncharacterized protein</fullName>
    </submittedName>
</protein>
<sequence length="255" mass="28358">MGERDPWDAPKLPIFSMPRQHAAEAPGLRTPPLHPGAAIPFLWEEAPGKPMPWLARSPYAPPVITEGEKRSLDLPPGLLTPWLARSPYAPPVVTEGEKRSLDLPPGLLTDGHDATAAASDSITVSSPNTVSEGTYPRHRKRVMETWSFRCIGSREKAAFGSLRWDSLGSKVPCHDRKKIETPRGDSHGLSCRNCDQEEMDSGPKVKIIRVKRRRSFLILSPNKSHLWASICEGFKQVVRWRRCSTKNNGEEATNS</sequence>
<proteinExistence type="predicted"/>